<dbReference type="RefSeq" id="WP_195896564.1">
    <property type="nucleotide sequence ID" value="NZ_JADOGI010000048.1"/>
</dbReference>
<keyword evidence="2" id="KW-1185">Reference proteome</keyword>
<evidence type="ECO:0000313" key="1">
    <source>
        <dbReference type="EMBL" id="MBF8187605.1"/>
    </source>
</evidence>
<dbReference type="AlphaFoldDB" id="A0A931A9R2"/>
<sequence length="175" mass="19032">MIKTRRGLIASIVTLACLTLAGVTFLAARQPSSQLNEDLAAQVTLILERSSPEQHHAHGHEFESAVVCAVEPFGTEPADAASLVEVTWVYARHMCAITGESTDWSVSVRASGPIAVRLGIPPQVKVPEPGTGYPERVRQLIPARYHDEAFAEFEDDTPIEAARQRFAQVTSNTAR</sequence>
<gene>
    <name evidence="1" type="ORF">ITP53_18060</name>
</gene>
<dbReference type="Proteomes" id="UP000605361">
    <property type="component" value="Unassembled WGS sequence"/>
</dbReference>
<proteinExistence type="predicted"/>
<comment type="caution">
    <text evidence="1">The sequence shown here is derived from an EMBL/GenBank/DDBJ whole genome shotgun (WGS) entry which is preliminary data.</text>
</comment>
<organism evidence="1 2">
    <name type="scientific">Nonomuraea cypriaca</name>
    <dbReference type="NCBI Taxonomy" id="1187855"/>
    <lineage>
        <taxon>Bacteria</taxon>
        <taxon>Bacillati</taxon>
        <taxon>Actinomycetota</taxon>
        <taxon>Actinomycetes</taxon>
        <taxon>Streptosporangiales</taxon>
        <taxon>Streptosporangiaceae</taxon>
        <taxon>Nonomuraea</taxon>
    </lineage>
</organism>
<name>A0A931A9R2_9ACTN</name>
<dbReference type="EMBL" id="JADOGI010000048">
    <property type="protein sequence ID" value="MBF8187605.1"/>
    <property type="molecule type" value="Genomic_DNA"/>
</dbReference>
<accession>A0A931A9R2</accession>
<reference evidence="1" key="1">
    <citation type="submission" date="2020-11" db="EMBL/GenBank/DDBJ databases">
        <title>Whole-genome analyses of Nonomuraea sp. K274.</title>
        <authorList>
            <person name="Veyisoglu A."/>
        </authorList>
    </citation>
    <scope>NUCLEOTIDE SEQUENCE</scope>
    <source>
        <strain evidence="1">K274</strain>
    </source>
</reference>
<dbReference type="PROSITE" id="PS51257">
    <property type="entry name" value="PROKAR_LIPOPROTEIN"/>
    <property type="match status" value="1"/>
</dbReference>
<evidence type="ECO:0000313" key="2">
    <source>
        <dbReference type="Proteomes" id="UP000605361"/>
    </source>
</evidence>
<protein>
    <submittedName>
        <fullName evidence="1">Uncharacterized protein</fullName>
    </submittedName>
</protein>